<reference evidence="3 4" key="1">
    <citation type="journal article" date="2007" name="Nature">
        <title>Evolution of genes and genomes on the Drosophila phylogeny.</title>
        <authorList>
            <consortium name="Drosophila 12 Genomes Consortium"/>
            <person name="Clark A.G."/>
            <person name="Eisen M.B."/>
            <person name="Smith D.R."/>
            <person name="Bergman C.M."/>
            <person name="Oliver B."/>
            <person name="Markow T.A."/>
            <person name="Kaufman T.C."/>
            <person name="Kellis M."/>
            <person name="Gelbart W."/>
            <person name="Iyer V.N."/>
            <person name="Pollard D.A."/>
            <person name="Sackton T.B."/>
            <person name="Larracuente A.M."/>
            <person name="Singh N.D."/>
            <person name="Abad J.P."/>
            <person name="Abt D.N."/>
            <person name="Adryan B."/>
            <person name="Aguade M."/>
            <person name="Akashi H."/>
            <person name="Anderson W.W."/>
            <person name="Aquadro C.F."/>
            <person name="Ardell D.H."/>
            <person name="Arguello R."/>
            <person name="Artieri C.G."/>
            <person name="Barbash D.A."/>
            <person name="Barker D."/>
            <person name="Barsanti P."/>
            <person name="Batterham P."/>
            <person name="Batzoglou S."/>
            <person name="Begun D."/>
            <person name="Bhutkar A."/>
            <person name="Blanco E."/>
            <person name="Bosak S.A."/>
            <person name="Bradley R.K."/>
            <person name="Brand A.D."/>
            <person name="Brent M.R."/>
            <person name="Brooks A.N."/>
            <person name="Brown R.H."/>
            <person name="Butlin R.K."/>
            <person name="Caggese C."/>
            <person name="Calvi B.R."/>
            <person name="Bernardo de Carvalho A."/>
            <person name="Caspi A."/>
            <person name="Castrezana S."/>
            <person name="Celniker S.E."/>
            <person name="Chang J.L."/>
            <person name="Chapple C."/>
            <person name="Chatterji S."/>
            <person name="Chinwalla A."/>
            <person name="Civetta A."/>
            <person name="Clifton S.W."/>
            <person name="Comeron J.M."/>
            <person name="Costello J.C."/>
            <person name="Coyne J.A."/>
            <person name="Daub J."/>
            <person name="David R.G."/>
            <person name="Delcher A.L."/>
            <person name="Delehaunty K."/>
            <person name="Do C.B."/>
            <person name="Ebling H."/>
            <person name="Edwards K."/>
            <person name="Eickbush T."/>
            <person name="Evans J.D."/>
            <person name="Filipski A."/>
            <person name="Findeiss S."/>
            <person name="Freyhult E."/>
            <person name="Fulton L."/>
            <person name="Fulton R."/>
            <person name="Garcia A.C."/>
            <person name="Gardiner A."/>
            <person name="Garfield D.A."/>
            <person name="Garvin B.E."/>
            <person name="Gibson G."/>
            <person name="Gilbert D."/>
            <person name="Gnerre S."/>
            <person name="Godfrey J."/>
            <person name="Good R."/>
            <person name="Gotea V."/>
            <person name="Gravely B."/>
            <person name="Greenberg A.J."/>
            <person name="Griffiths-Jones S."/>
            <person name="Gross S."/>
            <person name="Guigo R."/>
            <person name="Gustafson E.A."/>
            <person name="Haerty W."/>
            <person name="Hahn M.W."/>
            <person name="Halligan D.L."/>
            <person name="Halpern A.L."/>
            <person name="Halter G.M."/>
            <person name="Han M.V."/>
            <person name="Heger A."/>
            <person name="Hillier L."/>
            <person name="Hinrichs A.S."/>
            <person name="Holmes I."/>
            <person name="Hoskins R.A."/>
            <person name="Hubisz M.J."/>
            <person name="Hultmark D."/>
            <person name="Huntley M.A."/>
            <person name="Jaffe D.B."/>
            <person name="Jagadeeshan S."/>
            <person name="Jeck W.R."/>
            <person name="Johnson J."/>
            <person name="Jones C.D."/>
            <person name="Jordan W.C."/>
            <person name="Karpen G.H."/>
            <person name="Kataoka E."/>
            <person name="Keightley P.D."/>
            <person name="Kheradpour P."/>
            <person name="Kirkness E.F."/>
            <person name="Koerich L.B."/>
            <person name="Kristiansen K."/>
            <person name="Kudrna D."/>
            <person name="Kulathinal R.J."/>
            <person name="Kumar S."/>
            <person name="Kwok R."/>
            <person name="Lander E."/>
            <person name="Langley C.H."/>
            <person name="Lapoint R."/>
            <person name="Lazzaro B.P."/>
            <person name="Lee S.J."/>
            <person name="Levesque L."/>
            <person name="Li R."/>
            <person name="Lin C.F."/>
            <person name="Lin M.F."/>
            <person name="Lindblad-Toh K."/>
            <person name="Llopart A."/>
            <person name="Long M."/>
            <person name="Low L."/>
            <person name="Lozovsky E."/>
            <person name="Lu J."/>
            <person name="Luo M."/>
            <person name="Machado C.A."/>
            <person name="Makalowski W."/>
            <person name="Marzo M."/>
            <person name="Matsuda M."/>
            <person name="Matzkin L."/>
            <person name="McAllister B."/>
            <person name="McBride C.S."/>
            <person name="McKernan B."/>
            <person name="McKernan K."/>
            <person name="Mendez-Lago M."/>
            <person name="Minx P."/>
            <person name="Mollenhauer M.U."/>
            <person name="Montooth K."/>
            <person name="Mount S.M."/>
            <person name="Mu X."/>
            <person name="Myers E."/>
            <person name="Negre B."/>
            <person name="Newfeld S."/>
            <person name="Nielsen R."/>
            <person name="Noor M.A."/>
            <person name="O'Grady P."/>
            <person name="Pachter L."/>
            <person name="Papaceit M."/>
            <person name="Parisi M.J."/>
            <person name="Parisi M."/>
            <person name="Parts L."/>
            <person name="Pedersen J.S."/>
            <person name="Pesole G."/>
            <person name="Phillippy A.M."/>
            <person name="Ponting C.P."/>
            <person name="Pop M."/>
            <person name="Porcelli D."/>
            <person name="Powell J.R."/>
            <person name="Prohaska S."/>
            <person name="Pruitt K."/>
            <person name="Puig M."/>
            <person name="Quesneville H."/>
            <person name="Ram K.R."/>
            <person name="Rand D."/>
            <person name="Rasmussen M.D."/>
            <person name="Reed L.K."/>
            <person name="Reenan R."/>
            <person name="Reily A."/>
            <person name="Remington K.A."/>
            <person name="Rieger T.T."/>
            <person name="Ritchie M.G."/>
            <person name="Robin C."/>
            <person name="Rogers Y.H."/>
            <person name="Rohde C."/>
            <person name="Rozas J."/>
            <person name="Rubenfield M.J."/>
            <person name="Ruiz A."/>
            <person name="Russo S."/>
            <person name="Salzberg S.L."/>
            <person name="Sanchez-Gracia A."/>
            <person name="Saranga D.J."/>
            <person name="Sato H."/>
            <person name="Schaeffer S.W."/>
            <person name="Schatz M.C."/>
            <person name="Schlenke T."/>
            <person name="Schwartz R."/>
            <person name="Segarra C."/>
            <person name="Singh R.S."/>
            <person name="Sirot L."/>
            <person name="Sirota M."/>
            <person name="Sisneros N.B."/>
            <person name="Smith C.D."/>
            <person name="Smith T.F."/>
            <person name="Spieth J."/>
            <person name="Stage D.E."/>
            <person name="Stark A."/>
            <person name="Stephan W."/>
            <person name="Strausberg R.L."/>
            <person name="Strempel S."/>
            <person name="Sturgill D."/>
            <person name="Sutton G."/>
            <person name="Sutton G.G."/>
            <person name="Tao W."/>
            <person name="Teichmann S."/>
            <person name="Tobari Y.N."/>
            <person name="Tomimura Y."/>
            <person name="Tsolas J.M."/>
            <person name="Valente V.L."/>
            <person name="Venter E."/>
            <person name="Venter J.C."/>
            <person name="Vicario S."/>
            <person name="Vieira F.G."/>
            <person name="Vilella A.J."/>
            <person name="Villasante A."/>
            <person name="Walenz B."/>
            <person name="Wang J."/>
            <person name="Wasserman M."/>
            <person name="Watts T."/>
            <person name="Wilson D."/>
            <person name="Wilson R.K."/>
            <person name="Wing R.A."/>
            <person name="Wolfner M.F."/>
            <person name="Wong A."/>
            <person name="Wong G.K."/>
            <person name="Wu C.I."/>
            <person name="Wu G."/>
            <person name="Yamamoto D."/>
            <person name="Yang H.P."/>
            <person name="Yang S.P."/>
            <person name="Yorke J.A."/>
            <person name="Yoshida K."/>
            <person name="Zdobnov E."/>
            <person name="Zhang P."/>
            <person name="Zhang Y."/>
            <person name="Zimin A.V."/>
            <person name="Baldwin J."/>
            <person name="Abdouelleil A."/>
            <person name="Abdulkadir J."/>
            <person name="Abebe A."/>
            <person name="Abera B."/>
            <person name="Abreu J."/>
            <person name="Acer S.C."/>
            <person name="Aftuck L."/>
            <person name="Alexander A."/>
            <person name="An P."/>
            <person name="Anderson E."/>
            <person name="Anderson S."/>
            <person name="Arachi H."/>
            <person name="Azer M."/>
            <person name="Bachantsang P."/>
            <person name="Barry A."/>
            <person name="Bayul T."/>
            <person name="Berlin A."/>
            <person name="Bessette D."/>
            <person name="Bloom T."/>
            <person name="Blye J."/>
            <person name="Boguslavskiy L."/>
            <person name="Bonnet C."/>
            <person name="Boukhgalter B."/>
            <person name="Bourzgui I."/>
            <person name="Brown A."/>
            <person name="Cahill P."/>
            <person name="Channer S."/>
            <person name="Cheshatsang Y."/>
            <person name="Chuda L."/>
            <person name="Citroen M."/>
            <person name="Collymore A."/>
            <person name="Cooke P."/>
            <person name="Costello M."/>
            <person name="D'Aco K."/>
            <person name="Daza R."/>
            <person name="De Haan G."/>
            <person name="DeGray S."/>
            <person name="DeMaso C."/>
            <person name="Dhargay N."/>
            <person name="Dooley K."/>
            <person name="Dooley E."/>
            <person name="Doricent M."/>
            <person name="Dorje P."/>
            <person name="Dorjee K."/>
            <person name="Dupes A."/>
            <person name="Elong R."/>
            <person name="Falk J."/>
            <person name="Farina A."/>
            <person name="Faro S."/>
            <person name="Ferguson D."/>
            <person name="Fisher S."/>
            <person name="Foley C.D."/>
            <person name="Franke A."/>
            <person name="Friedrich D."/>
            <person name="Gadbois L."/>
            <person name="Gearin G."/>
            <person name="Gearin C.R."/>
            <person name="Giannoukos G."/>
            <person name="Goode T."/>
            <person name="Graham J."/>
            <person name="Grandbois E."/>
            <person name="Grewal S."/>
            <person name="Gyaltsen K."/>
            <person name="Hafez N."/>
            <person name="Hagos B."/>
            <person name="Hall J."/>
            <person name="Henson C."/>
            <person name="Hollinger A."/>
            <person name="Honan T."/>
            <person name="Huard M.D."/>
            <person name="Hughes L."/>
            <person name="Hurhula B."/>
            <person name="Husby M.E."/>
            <person name="Kamat A."/>
            <person name="Kanga B."/>
            <person name="Kashin S."/>
            <person name="Khazanovich D."/>
            <person name="Kisner P."/>
            <person name="Lance K."/>
            <person name="Lara M."/>
            <person name="Lee W."/>
            <person name="Lennon N."/>
            <person name="Letendre F."/>
            <person name="LeVine R."/>
            <person name="Lipovsky A."/>
            <person name="Liu X."/>
            <person name="Liu J."/>
            <person name="Liu S."/>
            <person name="Lokyitsang T."/>
            <person name="Lokyitsang Y."/>
            <person name="Lubonja R."/>
            <person name="Lui A."/>
            <person name="MacDonald P."/>
            <person name="Magnisalis V."/>
            <person name="Maru K."/>
            <person name="Matthews C."/>
            <person name="McCusker W."/>
            <person name="McDonough S."/>
            <person name="Mehta T."/>
            <person name="Meldrim J."/>
            <person name="Meneus L."/>
            <person name="Mihai O."/>
            <person name="Mihalev A."/>
            <person name="Mihova T."/>
            <person name="Mittelman R."/>
            <person name="Mlenga V."/>
            <person name="Montmayeur A."/>
            <person name="Mulrain L."/>
            <person name="Navidi A."/>
            <person name="Naylor J."/>
            <person name="Negash T."/>
            <person name="Nguyen T."/>
            <person name="Nguyen N."/>
            <person name="Nicol R."/>
            <person name="Norbu C."/>
            <person name="Norbu N."/>
            <person name="Novod N."/>
            <person name="O'Neill B."/>
            <person name="Osman S."/>
            <person name="Markiewicz E."/>
            <person name="Oyono O.L."/>
            <person name="Patti C."/>
            <person name="Phunkhang P."/>
            <person name="Pierre F."/>
            <person name="Priest M."/>
            <person name="Raghuraman S."/>
            <person name="Rege F."/>
            <person name="Reyes R."/>
            <person name="Rise C."/>
            <person name="Rogov P."/>
            <person name="Ross K."/>
            <person name="Ryan E."/>
            <person name="Settipalli S."/>
            <person name="Shea T."/>
            <person name="Sherpa N."/>
            <person name="Shi L."/>
            <person name="Shih D."/>
            <person name="Sparrow T."/>
            <person name="Spaulding J."/>
            <person name="Stalker J."/>
            <person name="Stange-Thomann N."/>
            <person name="Stavropoulos S."/>
            <person name="Stone C."/>
            <person name="Strader C."/>
            <person name="Tesfaye S."/>
            <person name="Thomson T."/>
            <person name="Thoulutsang Y."/>
            <person name="Thoulutsang D."/>
            <person name="Topham K."/>
            <person name="Topping I."/>
            <person name="Tsamla T."/>
            <person name="Vassiliev H."/>
            <person name="Vo A."/>
            <person name="Wangchuk T."/>
            <person name="Wangdi T."/>
            <person name="Weiand M."/>
            <person name="Wilkinson J."/>
            <person name="Wilson A."/>
            <person name="Yadav S."/>
            <person name="Young G."/>
            <person name="Yu Q."/>
            <person name="Zembek L."/>
            <person name="Zhong D."/>
            <person name="Zimmer A."/>
            <person name="Zwirko Z."/>
            <person name="Jaffe D.B."/>
            <person name="Alvarez P."/>
            <person name="Brockman W."/>
            <person name="Butler J."/>
            <person name="Chin C."/>
            <person name="Gnerre S."/>
            <person name="Grabherr M."/>
            <person name="Kleber M."/>
            <person name="Mauceli E."/>
            <person name="MacCallum I."/>
        </authorList>
    </citation>
    <scope>NUCLEOTIDE SEQUENCE [LARGE SCALE GENOMIC DNA]</scope>
    <source>
        <strain evidence="3 4">TSC#14021-0224.01</strain>
    </source>
</reference>
<keyword evidence="4" id="KW-1185">Reference proteome</keyword>
<feature type="compositionally biased region" description="Low complexity" evidence="1">
    <location>
        <begin position="1561"/>
        <end position="1571"/>
    </location>
</feature>
<feature type="region of interest" description="Disordered" evidence="1">
    <location>
        <begin position="1560"/>
        <end position="1600"/>
    </location>
</feature>
<proteinExistence type="predicted"/>
<feature type="domain" description="DUF4758" evidence="2">
    <location>
        <begin position="924"/>
        <end position="966"/>
    </location>
</feature>
<reference evidence="3 4" key="2">
    <citation type="journal article" date="2008" name="Bioinformatics">
        <title>Assembly reconciliation.</title>
        <authorList>
            <person name="Zimin A.V."/>
            <person name="Smith D.R."/>
            <person name="Sutton G."/>
            <person name="Yorke J.A."/>
        </authorList>
    </citation>
    <scope>NUCLEOTIDE SEQUENCE [LARGE SCALE GENOMIC DNA]</scope>
    <source>
        <strain evidence="3 4">TSC#14021-0224.01</strain>
    </source>
</reference>
<feature type="domain" description="DUF4758" evidence="2">
    <location>
        <begin position="1061"/>
        <end position="1244"/>
    </location>
</feature>
<dbReference type="OrthoDB" id="10040649at2759"/>
<feature type="region of interest" description="Disordered" evidence="1">
    <location>
        <begin position="1732"/>
        <end position="1830"/>
    </location>
</feature>
<dbReference type="eggNOG" id="ENOG502REJ9">
    <property type="taxonomic scope" value="Eukaryota"/>
</dbReference>
<dbReference type="InterPro" id="IPR031866">
    <property type="entry name" value="DUF4758"/>
</dbReference>
<feature type="compositionally biased region" description="Polar residues" evidence="1">
    <location>
        <begin position="1029"/>
        <end position="1049"/>
    </location>
</feature>
<dbReference type="PANTHER" id="PTHR39072:SF2">
    <property type="match status" value="1"/>
</dbReference>
<feature type="region of interest" description="Disordered" evidence="1">
    <location>
        <begin position="1290"/>
        <end position="1319"/>
    </location>
</feature>
<dbReference type="HOGENOM" id="CLU_000923_0_0_1"/>
<feature type="domain" description="DUF4758" evidence="2">
    <location>
        <begin position="805"/>
        <end position="878"/>
    </location>
</feature>
<feature type="region of interest" description="Disordered" evidence="1">
    <location>
        <begin position="1029"/>
        <end position="1050"/>
    </location>
</feature>
<dbReference type="Pfam" id="PF15950">
    <property type="entry name" value="DUF4758"/>
    <property type="match status" value="3"/>
</dbReference>
<organism evidence="3 4">
    <name type="scientific">Drosophila erecta</name>
    <name type="common">Fruit fly</name>
    <dbReference type="NCBI Taxonomy" id="7220"/>
    <lineage>
        <taxon>Eukaryota</taxon>
        <taxon>Metazoa</taxon>
        <taxon>Ecdysozoa</taxon>
        <taxon>Arthropoda</taxon>
        <taxon>Hexapoda</taxon>
        <taxon>Insecta</taxon>
        <taxon>Pterygota</taxon>
        <taxon>Neoptera</taxon>
        <taxon>Endopterygota</taxon>
        <taxon>Diptera</taxon>
        <taxon>Brachycera</taxon>
        <taxon>Muscomorpha</taxon>
        <taxon>Ephydroidea</taxon>
        <taxon>Drosophilidae</taxon>
        <taxon>Drosophila</taxon>
        <taxon>Sophophora</taxon>
    </lineage>
</organism>
<sequence length="2293" mass="255869">MLQPREDNEISDIYHKKYNISTLTKRMIYSTYCKLNLTRVLFTTLVLIMIHIETSQAINQSYYVSPTPSLPARVGDDITTVLLVNNESGHVADFHGRFLTVRPDIGVLTSTARTFIQDGITTEFATKILGTTLNNGRLYAQYLRKSSRVLYENENVGPSVVTSWVGEEDSLHTPLFLQSHNDLFNFDDSDWQDIDDSIGVHHREFVGNTDFVIEQSTKIKTLGAPVLHDEKTITSVAQDSNDMLKIDLNKKDEMNRLIEVLSIKHLQTYTVKSPSENFTTTTTFNQYAFDPHAPRKEIKYERVMQPHREQNYEDHNQKSRSARKQILATVTYYGFADFTTIVGDSVIVFSPSTTQSSLHYGHVTSIKGKPTLQHDSIPIEIAQTMEKPQSTLTMGTSSKINEELGSNIIASEIFDKNDSNNFLVLKLKPMNSLTTFALNSFEEQQNASSVLSKEIVPLVSNGFKDLISPSNVTNAGLKVGTKQLEHSIPKHEGATTVFIDDDPFSSFDKLSDSTSLNLNSADQIQSVKPIQISKGDEVHETVTHQTNINITQSSLVNYQVFETSNENHNFDELCNHTTSQVFLTQMTKANNTNKENNGRDTIVINANPLHAYEIIETTKYYCIQASQSKQNPELNIISVPHDTVTKSSGEFMSINIIDDDKDETTVQDLQDYEVTTENEYESEDEEDESVSDEVDLIYKTLYTTYTYLTTFFEGSRTTISSHTEVLTNIVSSTFLPESKLESNTLNYVEESHISENAIREIDHSRTYTIPDEIASLLAQESKVNTAESSIQMMTTYLDDLKFTKTLFTTYTYYTSIFTSNETAVQSRIEIVTNYITKNVPNDQTNIISVVNSKTTNQNIVKSQYSLVENKIDKVENMTFGIGVNSSIVSDSSPASFNNQNLTEDQVSSESNTEEIIPSATFLLQTSFTTFTFYTTMYVGDDTSIISRHETITNVATETLQPTKLVSVEDSSFPITYFTTFTYWTKLAKDGEITTLSREETLSNVIQHSNGTTLAVNDLKTADMVSSLSAATDSKTQNNQSSESEGSLISTLKDPNFQSDITTFYTTYTYYTTSYDVNTTFIDSRLETVTNIMTSREISNPMEVTDATLLMIKPSHPIAHFENPIETINPNVVLYDYKQIIDAEKISTLYFTTEIVSSINSEGHDIKITSSTSRLHVDQSKKSSLPIIGNIPDYSISNINLYKTGLVRLIEGKRIQNSTTTLYQSRVIGTVIDNRYAQIIESTSSFFFEKTKSDHNLFPTSVKIPDMITKNLDIIEITELTISENDDSVVPYKDRTNTKPESDNIDWLSNHSPQSSKRPFAPVIRPFASRNRPTFAPKQKTLVPSSATIITRSDITPTITATPALKSAGRYTASRRGIISNVPINANELNLSQSQSSRRLFGRPSKSLSSDLIEANDTSNAFSPSSTRFASAFRPVVSSRRQNINVSYRSSSFPVFRGSGVITNSRLRIKPTSSGLVSSYRSTQSSTFVAESSSEGSVEESTSTDEVADVEEGIKNNNNSPLLRFRRPINAPSGFIPAIRQTGNSPAVSLRRNPLSSRAKISTTTTSTTTTTAKPRARSFQRPIGPHPRSRPQNTLFPPRGLFQSQLKNENLKAVKTNDSVSSNDFEYEGSVEEQDLDKNVPRQKRSIKNSAYFTTGHRFRRQADTVRRNKFRFRRQNQTITTKVESKLMDSDYNTETILTPRDKSGSRFGSRFHSPQGHQLYTQALIVDSTTATNHRSIRPSRPTTKRPQFTLREKDGNLKGTTSNNFRRQPASGNSSKRRPAGNSNSRRLKSYVSYNKNSVDNGRQSSSSRSRNSNSNTLNRGRSRGRKRIEYASDLQSVEHELQSITVTHFIPSEVAVPVVSGHVTEYKNIVTAKSSTEIVGPNEFAVVLGTNGMSSTYLNRETSIINIAGATEHTKYLLHESITSSVTFTPTTIRGRKTSFSHIIPSTAYSVEHIVTTIQPQITENAPLANILLSQLLLGNLNLPAHPLIGAVGQHNVPSAAIPTSVEPITEYRTHTSTYVTTIFDGMSTILPVTFQGKKILTTVYDTTAQTITATEYSVDTIINTQPSVQSVQTIGPAAHVNNLLLQHLLIQQQQESLVQAISNTTPPQVLLSENLQVLDDGTRSSIMSDASEIVEYGSDLVSVSNESQVTKSHRKKSRKTNSGSKKHQESSIITLYVSGRRPGEFSTVLSTVREFEHSVSLQKRHAILEIQPTNSKNYVSSTEKIENMMDKNVILKDLRSSLTIEFGFNELPDQTASLESIVGDVHLWFENSNGQSTTAATLIKSVVI</sequence>
<feature type="compositionally biased region" description="Polar residues" evidence="1">
    <location>
        <begin position="1306"/>
        <end position="1316"/>
    </location>
</feature>
<protein>
    <recommendedName>
        <fullName evidence="2">DUF4758 domain-containing protein</fullName>
    </recommendedName>
</protein>
<accession>B3P9V5</accession>
<dbReference type="KEGG" id="der:26526325"/>
<dbReference type="EMBL" id="CH954184">
    <property type="protein sequence ID" value="EDV45268.2"/>
    <property type="molecule type" value="Genomic_DNA"/>
</dbReference>
<evidence type="ECO:0000313" key="4">
    <source>
        <dbReference type="Proteomes" id="UP000008711"/>
    </source>
</evidence>
<evidence type="ECO:0000313" key="3">
    <source>
        <dbReference type="EMBL" id="EDV45268.2"/>
    </source>
</evidence>
<evidence type="ECO:0000256" key="1">
    <source>
        <dbReference type="SAM" id="MobiDB-lite"/>
    </source>
</evidence>
<feature type="compositionally biased region" description="Low complexity" evidence="1">
    <location>
        <begin position="1800"/>
        <end position="1823"/>
    </location>
</feature>
<feature type="compositionally biased region" description="Basic and acidic residues" evidence="1">
    <location>
        <begin position="1291"/>
        <end position="1301"/>
    </location>
</feature>
<feature type="region of interest" description="Disordered" evidence="1">
    <location>
        <begin position="1698"/>
        <end position="1720"/>
    </location>
</feature>
<feature type="compositionally biased region" description="Polar residues" evidence="1">
    <location>
        <begin position="1761"/>
        <end position="1777"/>
    </location>
</feature>
<feature type="region of interest" description="Disordered" evidence="1">
    <location>
        <begin position="1487"/>
        <end position="1507"/>
    </location>
</feature>
<evidence type="ECO:0000259" key="2">
    <source>
        <dbReference type="Pfam" id="PF15950"/>
    </source>
</evidence>
<name>B3P9V5_DROER</name>
<feature type="compositionally biased region" description="Low complexity" evidence="1">
    <location>
        <begin position="1490"/>
        <end position="1500"/>
    </location>
</feature>
<gene>
    <name evidence="3" type="primary">Dere\GG16461</name>
    <name evidence="3" type="synonym">dere_GLEANR_16567</name>
    <name evidence="3" type="synonym">GG16461</name>
    <name evidence="3" type="ORF">Dere_GG16461</name>
</gene>
<dbReference type="Proteomes" id="UP000008711">
    <property type="component" value="Unassembled WGS sequence"/>
</dbReference>
<dbReference type="PANTHER" id="PTHR39072">
    <property type="entry name" value="RE48511P"/>
    <property type="match status" value="1"/>
</dbReference>
<feature type="region of interest" description="Disordered" evidence="1">
    <location>
        <begin position="2150"/>
        <end position="2172"/>
    </location>
</feature>